<dbReference type="PROSITE" id="PS51318">
    <property type="entry name" value="TAT"/>
    <property type="match status" value="1"/>
</dbReference>
<accession>A0A387BXD3</accession>
<dbReference type="OrthoDB" id="5124087at2"/>
<dbReference type="KEGG" id="gry:D7I44_17890"/>
<name>A0A387BXD3_9MICO</name>
<sequence>MRTTSTRRLGAAAAALGAALLVSLAFGAGAANASTTTSTLTPDQVAALQAKMDTYGVPAAQQDGLIAKIEAGQPLDADTGAAPVSTSTVTIGYENETVERYADGSFAATVTPDPSATSSSHLIQPLATDSITGCTRSTGAGVTVYSGCTVKRDTLQITLSFKVTYHVAAATTQIESIGAQSTVDIQCAGGTCTLNTYKITEKTATSNYKATALLKVYAVGIAGSSSSYPYLQFNLSAGGATSLTHNF</sequence>
<evidence type="ECO:0000313" key="2">
    <source>
        <dbReference type="EMBL" id="AYG05549.1"/>
    </source>
</evidence>
<dbReference type="AlphaFoldDB" id="A0A387BXD3"/>
<evidence type="ECO:0008006" key="4">
    <source>
        <dbReference type="Google" id="ProtNLM"/>
    </source>
</evidence>
<dbReference type="EMBL" id="CP032625">
    <property type="protein sequence ID" value="AYG05549.1"/>
    <property type="molecule type" value="Genomic_DNA"/>
</dbReference>
<keyword evidence="1" id="KW-0732">Signal</keyword>
<organism evidence="2 3">
    <name type="scientific">Gryllotalpicola protaetiae</name>
    <dbReference type="NCBI Taxonomy" id="2419771"/>
    <lineage>
        <taxon>Bacteria</taxon>
        <taxon>Bacillati</taxon>
        <taxon>Actinomycetota</taxon>
        <taxon>Actinomycetes</taxon>
        <taxon>Micrococcales</taxon>
        <taxon>Microbacteriaceae</taxon>
        <taxon>Gryllotalpicola</taxon>
    </lineage>
</organism>
<reference evidence="2 3" key="1">
    <citation type="submission" date="2018-09" db="EMBL/GenBank/DDBJ databases">
        <title>Genome sequencing of strain 2DFW10M-5.</title>
        <authorList>
            <person name="Heo J."/>
            <person name="Kim S.-J."/>
            <person name="Kwon S.-W."/>
        </authorList>
    </citation>
    <scope>NUCLEOTIDE SEQUENCE [LARGE SCALE GENOMIC DNA]</scope>
    <source>
        <strain evidence="2 3">2DFW10M-5</strain>
        <plasmid evidence="2 3">unnamed1</plasmid>
    </source>
</reference>
<proteinExistence type="predicted"/>
<evidence type="ECO:0000256" key="1">
    <source>
        <dbReference type="SAM" id="SignalP"/>
    </source>
</evidence>
<evidence type="ECO:0000313" key="3">
    <source>
        <dbReference type="Proteomes" id="UP000275069"/>
    </source>
</evidence>
<dbReference type="Proteomes" id="UP000275069">
    <property type="component" value="Plasmid unnamed1"/>
</dbReference>
<feature type="signal peptide" evidence="1">
    <location>
        <begin position="1"/>
        <end position="33"/>
    </location>
</feature>
<geneLocation type="plasmid" evidence="2 3">
    <name>unnamed1</name>
</geneLocation>
<feature type="chain" id="PRO_5017282634" description="Tat pathway signal sequence domain protein" evidence="1">
    <location>
        <begin position="34"/>
        <end position="247"/>
    </location>
</feature>
<protein>
    <recommendedName>
        <fullName evidence="4">Tat pathway signal sequence domain protein</fullName>
    </recommendedName>
</protein>
<keyword evidence="3" id="KW-1185">Reference proteome</keyword>
<keyword evidence="2" id="KW-0614">Plasmid</keyword>
<gene>
    <name evidence="2" type="ORF">D7I44_17890</name>
</gene>
<dbReference type="InterPro" id="IPR006311">
    <property type="entry name" value="TAT_signal"/>
</dbReference>